<comment type="caution">
    <text evidence="1">The sequence shown here is derived from an EMBL/GenBank/DDBJ whole genome shotgun (WGS) entry which is preliminary data.</text>
</comment>
<dbReference type="Proteomes" id="UP001214576">
    <property type="component" value="Unassembled WGS sequence"/>
</dbReference>
<dbReference type="AlphaFoldDB" id="A0AAD4TKT9"/>
<keyword evidence="2" id="KW-1185">Reference proteome</keyword>
<feature type="non-terminal residue" evidence="1">
    <location>
        <position position="1"/>
    </location>
</feature>
<name>A0AAD4TKT9_OVIAM</name>
<reference evidence="1" key="1">
    <citation type="submission" date="2022-03" db="EMBL/GenBank/DDBJ databases">
        <title>Genomic analyses of argali, domestic sheep and their hybrids provide insights into chromosomal evolution, heterosis and genetic basis of agronomic traits.</title>
        <authorList>
            <person name="Li M."/>
        </authorList>
    </citation>
    <scope>NUCLEOTIDE SEQUENCE</scope>
    <source>
        <strain evidence="1">CAU-MHL-2022a</strain>
        <tissue evidence="1">Skin</tissue>
    </source>
</reference>
<evidence type="ECO:0000313" key="1">
    <source>
        <dbReference type="EMBL" id="KAI4529613.1"/>
    </source>
</evidence>
<organism evidence="1 2">
    <name type="scientific">Ovis ammon polii</name>
    <dbReference type="NCBI Taxonomy" id="230172"/>
    <lineage>
        <taxon>Eukaryota</taxon>
        <taxon>Metazoa</taxon>
        <taxon>Chordata</taxon>
        <taxon>Craniata</taxon>
        <taxon>Vertebrata</taxon>
        <taxon>Euteleostomi</taxon>
        <taxon>Mammalia</taxon>
        <taxon>Eutheria</taxon>
        <taxon>Laurasiatheria</taxon>
        <taxon>Artiodactyla</taxon>
        <taxon>Ruminantia</taxon>
        <taxon>Pecora</taxon>
        <taxon>Bovidae</taxon>
        <taxon>Caprinae</taxon>
        <taxon>Ovis</taxon>
    </lineage>
</organism>
<proteinExistence type="predicted"/>
<evidence type="ECO:0000313" key="2">
    <source>
        <dbReference type="Proteomes" id="UP001214576"/>
    </source>
</evidence>
<accession>A0AAD4TKT9</accession>
<dbReference type="EMBL" id="JAKZEL010000027">
    <property type="protein sequence ID" value="KAI4529613.1"/>
    <property type="molecule type" value="Genomic_DNA"/>
</dbReference>
<protein>
    <submittedName>
        <fullName evidence="1">Uncharacterized protein</fullName>
    </submittedName>
</protein>
<sequence length="131" mass="14823">MSGLSQEPVAPFGYQEPLAIWCTDKYFNIIREKNNGTKYLIKQILKKFCSKKEIVGKARIAVTEDCRKCRLLAWQDGATDNVGGVFYSLPRILIDVSPLSTLLRTSKTILWGHQVAVRANGFQLLYLAFPK</sequence>
<gene>
    <name evidence="1" type="ORF">MG293_020291</name>
</gene>